<dbReference type="EMBL" id="JABFTP020000185">
    <property type="protein sequence ID" value="KAL3286585.1"/>
    <property type="molecule type" value="Genomic_DNA"/>
</dbReference>
<evidence type="ECO:0000313" key="3">
    <source>
        <dbReference type="Proteomes" id="UP001516400"/>
    </source>
</evidence>
<accession>A0ABD2P6V9</accession>
<comment type="caution">
    <text evidence="2">The sequence shown here is derived from an EMBL/GenBank/DDBJ whole genome shotgun (WGS) entry which is preliminary data.</text>
</comment>
<name>A0ABD2P6V9_9CUCU</name>
<proteinExistence type="predicted"/>
<evidence type="ECO:0000256" key="1">
    <source>
        <dbReference type="SAM" id="MobiDB-lite"/>
    </source>
</evidence>
<feature type="compositionally biased region" description="Basic residues" evidence="1">
    <location>
        <begin position="57"/>
        <end position="70"/>
    </location>
</feature>
<dbReference type="AlphaFoldDB" id="A0ABD2P6V9"/>
<sequence length="79" mass="8911">SQVSEQEKKNKVQLYTLAITPSKSDGKIIDVETESSININSGINTQPTLPLTQNRGHNSKVKHKNSKRQRQLNNHITFV</sequence>
<feature type="non-terminal residue" evidence="2">
    <location>
        <position position="1"/>
    </location>
</feature>
<reference evidence="2 3" key="1">
    <citation type="journal article" date="2021" name="BMC Biol.">
        <title>Horizontally acquired antibacterial genes associated with adaptive radiation of ladybird beetles.</title>
        <authorList>
            <person name="Li H.S."/>
            <person name="Tang X.F."/>
            <person name="Huang Y.H."/>
            <person name="Xu Z.Y."/>
            <person name="Chen M.L."/>
            <person name="Du X.Y."/>
            <person name="Qiu B.Y."/>
            <person name="Chen P.T."/>
            <person name="Zhang W."/>
            <person name="Slipinski A."/>
            <person name="Escalona H.E."/>
            <person name="Waterhouse R.M."/>
            <person name="Zwick A."/>
            <person name="Pang H."/>
        </authorList>
    </citation>
    <scope>NUCLEOTIDE SEQUENCE [LARGE SCALE GENOMIC DNA]</scope>
    <source>
        <strain evidence="2">SYSU2018</strain>
    </source>
</reference>
<feature type="compositionally biased region" description="Polar residues" evidence="1">
    <location>
        <begin position="39"/>
        <end position="56"/>
    </location>
</feature>
<feature type="region of interest" description="Disordered" evidence="1">
    <location>
        <begin position="39"/>
        <end position="79"/>
    </location>
</feature>
<protein>
    <submittedName>
        <fullName evidence="2">Uncharacterized protein</fullName>
    </submittedName>
</protein>
<keyword evidence="3" id="KW-1185">Reference proteome</keyword>
<evidence type="ECO:0000313" key="2">
    <source>
        <dbReference type="EMBL" id="KAL3286585.1"/>
    </source>
</evidence>
<dbReference type="Proteomes" id="UP001516400">
    <property type="component" value="Unassembled WGS sequence"/>
</dbReference>
<organism evidence="2 3">
    <name type="scientific">Cryptolaemus montrouzieri</name>
    <dbReference type="NCBI Taxonomy" id="559131"/>
    <lineage>
        <taxon>Eukaryota</taxon>
        <taxon>Metazoa</taxon>
        <taxon>Ecdysozoa</taxon>
        <taxon>Arthropoda</taxon>
        <taxon>Hexapoda</taxon>
        <taxon>Insecta</taxon>
        <taxon>Pterygota</taxon>
        <taxon>Neoptera</taxon>
        <taxon>Endopterygota</taxon>
        <taxon>Coleoptera</taxon>
        <taxon>Polyphaga</taxon>
        <taxon>Cucujiformia</taxon>
        <taxon>Coccinelloidea</taxon>
        <taxon>Coccinellidae</taxon>
        <taxon>Scymninae</taxon>
        <taxon>Scymnini</taxon>
        <taxon>Cryptolaemus</taxon>
    </lineage>
</organism>
<gene>
    <name evidence="2" type="ORF">HHI36_001086</name>
</gene>